<evidence type="ECO:0000313" key="4">
    <source>
        <dbReference type="EMBL" id="OBT95013.1"/>
    </source>
</evidence>
<dbReference type="STRING" id="342668.A0A1B8GGS3"/>
<dbReference type="Proteomes" id="UP000091956">
    <property type="component" value="Unassembled WGS sequence"/>
</dbReference>
<dbReference type="PANTHER" id="PTHR10366">
    <property type="entry name" value="NAD DEPENDENT EPIMERASE/DEHYDRATASE"/>
    <property type="match status" value="1"/>
</dbReference>
<protein>
    <recommendedName>
        <fullName evidence="3">NAD-dependent epimerase/dehydratase domain-containing protein</fullName>
    </recommendedName>
</protein>
<dbReference type="RefSeq" id="XP_018128746.1">
    <property type="nucleotide sequence ID" value="XM_018276862.2"/>
</dbReference>
<evidence type="ECO:0000313" key="5">
    <source>
        <dbReference type="Proteomes" id="UP000091956"/>
    </source>
</evidence>
<gene>
    <name evidence="4" type="ORF">VE01_07427</name>
</gene>
<dbReference type="OrthoDB" id="2735536at2759"/>
<dbReference type="InterPro" id="IPR050425">
    <property type="entry name" value="NAD(P)_dehydrat-like"/>
</dbReference>
<dbReference type="GO" id="GO:0016616">
    <property type="term" value="F:oxidoreductase activity, acting on the CH-OH group of donors, NAD or NADP as acceptor"/>
    <property type="evidence" value="ECO:0007669"/>
    <property type="project" value="TreeGrafter"/>
</dbReference>
<dbReference type="AlphaFoldDB" id="A0A1B8GGS3"/>
<proteinExistence type="inferred from homology"/>
<dbReference type="GeneID" id="28840813"/>
<evidence type="ECO:0000256" key="1">
    <source>
        <dbReference type="ARBA" id="ARBA00023002"/>
    </source>
</evidence>
<dbReference type="EMBL" id="KV460239">
    <property type="protein sequence ID" value="OBT95013.1"/>
    <property type="molecule type" value="Genomic_DNA"/>
</dbReference>
<dbReference type="PANTHER" id="PTHR10366:SF562">
    <property type="entry name" value="ALDEHYDE REDUCTASE II (AFU_ORTHOLOGUE AFUA_1G11360)"/>
    <property type="match status" value="1"/>
</dbReference>
<dbReference type="SUPFAM" id="SSF51735">
    <property type="entry name" value="NAD(P)-binding Rossmann-fold domains"/>
    <property type="match status" value="1"/>
</dbReference>
<keyword evidence="5" id="KW-1185">Reference proteome</keyword>
<evidence type="ECO:0000256" key="2">
    <source>
        <dbReference type="ARBA" id="ARBA00023445"/>
    </source>
</evidence>
<dbReference type="Pfam" id="PF01370">
    <property type="entry name" value="Epimerase"/>
    <property type="match status" value="1"/>
</dbReference>
<reference evidence="5" key="2">
    <citation type="journal article" date="2018" name="Nat. Commun.">
        <title>Extreme sensitivity to ultraviolet light in the fungal pathogen causing white-nose syndrome of bats.</title>
        <authorList>
            <person name="Palmer J.M."/>
            <person name="Drees K.P."/>
            <person name="Foster J.T."/>
            <person name="Lindner D.L."/>
        </authorList>
    </citation>
    <scope>NUCLEOTIDE SEQUENCE [LARGE SCALE GENOMIC DNA]</scope>
    <source>
        <strain evidence="5">UAMH 10579</strain>
    </source>
</reference>
<accession>A0A1B8GGS3</accession>
<evidence type="ECO:0000259" key="3">
    <source>
        <dbReference type="Pfam" id="PF01370"/>
    </source>
</evidence>
<comment type="similarity">
    <text evidence="2">Belongs to the NAD(P)-dependent epimerase/dehydratase family. Dihydroflavonol-4-reductase subfamily.</text>
</comment>
<feature type="domain" description="NAD-dependent epimerase/dehydratase" evidence="3">
    <location>
        <begin position="19"/>
        <end position="269"/>
    </location>
</feature>
<dbReference type="FunFam" id="3.40.50.720:FF:000426">
    <property type="entry name" value="Aldehyde reductase 2"/>
    <property type="match status" value="1"/>
</dbReference>
<organism evidence="4 5">
    <name type="scientific">Pseudogymnoascus verrucosus</name>
    <dbReference type="NCBI Taxonomy" id="342668"/>
    <lineage>
        <taxon>Eukaryota</taxon>
        <taxon>Fungi</taxon>
        <taxon>Dikarya</taxon>
        <taxon>Ascomycota</taxon>
        <taxon>Pezizomycotina</taxon>
        <taxon>Leotiomycetes</taxon>
        <taxon>Thelebolales</taxon>
        <taxon>Thelebolaceae</taxon>
        <taxon>Pseudogymnoascus</taxon>
    </lineage>
</organism>
<name>A0A1B8GGS3_9PEZI</name>
<sequence>MSTIQLSPADASLPKGSLVLVTGANGYIASHIVDQVLLAGYHVRGTVRDAAKAAWTTEVFNSRHEAGTYSAVVVPDMAVDGAFDDAVKGVHGIIHPASVLSFSADPAAVIPDTISGVTSLLRSAATSSTVKSFVLTSSSVAAGNPAPDNHSFEVTTSTWNEAAIAEAWSVTSAPFPPSHPNAVYSASKAESEKALWAFAEKEKPSFKVNAVLPDANFGPALNPAGGLSTGGWITGFATKSNVEFVKSLPPGWYVNVVDTARIHVAALLSKSISNERIYASAAPYTWNQILAILRRLYPEKDFVDDLPGAELSGMGVPTERGAEVLREYYGRPGWVSLEDTVKENVPTLE</sequence>
<dbReference type="Gene3D" id="3.40.50.720">
    <property type="entry name" value="NAD(P)-binding Rossmann-like Domain"/>
    <property type="match status" value="1"/>
</dbReference>
<keyword evidence="1" id="KW-0560">Oxidoreductase</keyword>
<dbReference type="InterPro" id="IPR036291">
    <property type="entry name" value="NAD(P)-bd_dom_sf"/>
</dbReference>
<dbReference type="InterPro" id="IPR001509">
    <property type="entry name" value="Epimerase_deHydtase"/>
</dbReference>
<reference evidence="4 5" key="1">
    <citation type="submission" date="2016-03" db="EMBL/GenBank/DDBJ databases">
        <title>Comparative genomics of Pseudogymnoascus destructans, the fungus causing white-nose syndrome of bats.</title>
        <authorList>
            <person name="Palmer J.M."/>
            <person name="Drees K.P."/>
            <person name="Foster J.T."/>
            <person name="Lindner D.L."/>
        </authorList>
    </citation>
    <scope>NUCLEOTIDE SEQUENCE [LARGE SCALE GENOMIC DNA]</scope>
    <source>
        <strain evidence="4 5">UAMH 10579</strain>
    </source>
</reference>